<dbReference type="EMBL" id="NFDN01000055">
    <property type="protein sequence ID" value="OTY58397.1"/>
    <property type="molecule type" value="Genomic_DNA"/>
</dbReference>
<gene>
    <name evidence="1" type="ORF">BK746_13215</name>
</gene>
<organism evidence="1 2">
    <name type="scientific">Bacillus thuringiensis serovar yosoo</name>
    <dbReference type="NCBI Taxonomy" id="180848"/>
    <lineage>
        <taxon>Bacteria</taxon>
        <taxon>Bacillati</taxon>
        <taxon>Bacillota</taxon>
        <taxon>Bacilli</taxon>
        <taxon>Bacillales</taxon>
        <taxon>Bacillaceae</taxon>
        <taxon>Bacillus</taxon>
        <taxon>Bacillus cereus group</taxon>
    </lineage>
</organism>
<evidence type="ECO:0000313" key="2">
    <source>
        <dbReference type="Proteomes" id="UP000195129"/>
    </source>
</evidence>
<dbReference type="Proteomes" id="UP000195129">
    <property type="component" value="Unassembled WGS sequence"/>
</dbReference>
<evidence type="ECO:0000313" key="1">
    <source>
        <dbReference type="EMBL" id="OTY58397.1"/>
    </source>
</evidence>
<sequence length="78" mass="8929">MKETDTACAYAVHFGLGHSLLTWSNYRGSKHIPDGSISIPPLSREIPQYPRLNFTHTSFFDVALEDKNYLIFKEQLLT</sequence>
<reference evidence="1 2" key="1">
    <citation type="submission" date="2016-10" db="EMBL/GenBank/DDBJ databases">
        <title>Comparative genomics of Bacillus thuringiensis reveals a path to pathogens against multiple invertebrate hosts.</title>
        <authorList>
            <person name="Zheng J."/>
            <person name="Gao Q."/>
            <person name="Liu H."/>
            <person name="Peng D."/>
            <person name="Ruan L."/>
            <person name="Sun M."/>
        </authorList>
    </citation>
    <scope>NUCLEOTIDE SEQUENCE [LARGE SCALE GENOMIC DNA]</scope>
    <source>
        <strain evidence="1">BGSC 4CA1</strain>
    </source>
</reference>
<comment type="caution">
    <text evidence="1">The sequence shown here is derived from an EMBL/GenBank/DDBJ whole genome shotgun (WGS) entry which is preliminary data.</text>
</comment>
<proteinExistence type="predicted"/>
<dbReference type="AlphaFoldDB" id="A0A9X6FA08"/>
<protein>
    <submittedName>
        <fullName evidence="1">Uncharacterized protein</fullName>
    </submittedName>
</protein>
<accession>A0A9X6FA08</accession>
<name>A0A9X6FA08_BACTU</name>